<gene>
    <name evidence="1" type="ORF">AVDCRST_MAG81-1255</name>
</gene>
<dbReference type="AlphaFoldDB" id="A0A6J4V3V2"/>
<proteinExistence type="predicted"/>
<name>A0A6J4V3V2_9CYAN</name>
<protein>
    <submittedName>
        <fullName evidence="1">Uncharacterized protein</fullName>
    </submittedName>
</protein>
<evidence type="ECO:0000313" key="1">
    <source>
        <dbReference type="EMBL" id="CAA9567773.1"/>
    </source>
</evidence>
<sequence length="84" mass="9520">MLQQMCWLPTLEPDGEKVLYLRTAPNQPWKPYTAYPDYAVPDSTVPGSSKGWTTYQKLRQSGWSLVSDTHAVEHFSLVAKATTF</sequence>
<dbReference type="EMBL" id="CADCWO010000070">
    <property type="protein sequence ID" value="CAA9567773.1"/>
    <property type="molecule type" value="Genomic_DNA"/>
</dbReference>
<accession>A0A6J4V3V2</accession>
<reference evidence="1" key="1">
    <citation type="submission" date="2020-02" db="EMBL/GenBank/DDBJ databases">
        <authorList>
            <person name="Meier V. D."/>
        </authorList>
    </citation>
    <scope>NUCLEOTIDE SEQUENCE</scope>
    <source>
        <strain evidence="1">AVDCRST_MAG81</strain>
    </source>
</reference>
<organism evidence="1">
    <name type="scientific">uncultured Synechococcales cyanobacterium</name>
    <dbReference type="NCBI Taxonomy" id="1936017"/>
    <lineage>
        <taxon>Bacteria</taxon>
        <taxon>Bacillati</taxon>
        <taxon>Cyanobacteriota</taxon>
        <taxon>Cyanophyceae</taxon>
        <taxon>Synechococcales</taxon>
        <taxon>environmental samples</taxon>
    </lineage>
</organism>